<evidence type="ECO:0000256" key="1">
    <source>
        <dbReference type="ARBA" id="ARBA00005836"/>
    </source>
</evidence>
<evidence type="ECO:0008006" key="7">
    <source>
        <dbReference type="Google" id="ProtNLM"/>
    </source>
</evidence>
<evidence type="ECO:0000313" key="6">
    <source>
        <dbReference type="Proteomes" id="UP000051861"/>
    </source>
</evidence>
<dbReference type="PANTHER" id="PTHR43421">
    <property type="entry name" value="METALLOPROTEASE PMBA"/>
    <property type="match status" value="1"/>
</dbReference>
<dbReference type="Proteomes" id="UP000051861">
    <property type="component" value="Unassembled WGS sequence"/>
</dbReference>
<organism evidence="5 6">
    <name type="scientific">candidate division WOR-1 bacterium DG_54_3</name>
    <dbReference type="NCBI Taxonomy" id="1703775"/>
    <lineage>
        <taxon>Bacteria</taxon>
        <taxon>Bacillati</taxon>
        <taxon>Saganbacteria</taxon>
    </lineage>
</organism>
<protein>
    <recommendedName>
        <fullName evidence="7">TldD/PmbA family protein</fullName>
    </recommendedName>
</protein>
<dbReference type="Gene3D" id="3.30.2290.10">
    <property type="entry name" value="PmbA/TldD superfamily"/>
    <property type="match status" value="1"/>
</dbReference>
<gene>
    <name evidence="5" type="ORF">AMJ44_04580</name>
</gene>
<dbReference type="GO" id="GO:0008237">
    <property type="term" value="F:metallopeptidase activity"/>
    <property type="evidence" value="ECO:0007669"/>
    <property type="project" value="InterPro"/>
</dbReference>
<dbReference type="InterPro" id="IPR035068">
    <property type="entry name" value="TldD/PmbA_N"/>
</dbReference>
<dbReference type="AlphaFoldDB" id="A0A0S7Y3M3"/>
<feature type="domain" description="Metalloprotease TldD/E central" evidence="4">
    <location>
        <begin position="123"/>
        <end position="228"/>
    </location>
</feature>
<evidence type="ECO:0000259" key="4">
    <source>
        <dbReference type="Pfam" id="PF19290"/>
    </source>
</evidence>
<dbReference type="PATRIC" id="fig|1703775.3.peg.1487"/>
<dbReference type="Pfam" id="PF19290">
    <property type="entry name" value="PmbA_TldD_2nd"/>
    <property type="match status" value="1"/>
</dbReference>
<dbReference type="GO" id="GO:0005829">
    <property type="term" value="C:cytosol"/>
    <property type="evidence" value="ECO:0007669"/>
    <property type="project" value="TreeGrafter"/>
</dbReference>
<dbReference type="InterPro" id="IPR045569">
    <property type="entry name" value="Metalloprtase-TldD/E_C"/>
</dbReference>
<dbReference type="PANTHER" id="PTHR43421:SF1">
    <property type="entry name" value="METALLOPROTEASE PMBA"/>
    <property type="match status" value="1"/>
</dbReference>
<evidence type="ECO:0000313" key="5">
    <source>
        <dbReference type="EMBL" id="KPJ69139.1"/>
    </source>
</evidence>
<sequence length="448" mass="49278">MRDKEKSKKLRELAESLVAFAKAKGADEAEISILDGYEFGVDVRMGDIENLVQAGSRLFSSRVIKDKKTAFSSSSDLSRETLQKLLENSINRASLANPDEFSGLPPLLRKKIDISALELFDPEIPELDSKRKIALAKETEKIALEDKRISNSHGASFGTKEIKTLFANSNGFLQEYVQTSCSLSLGIQAGGTDSKVEDYWFSAKTHFKDLETPEQIAKKAIERTVRQLNPRKIKTQMVPVIFEPMMTSWLLGFLFACVSGVSIYQKTSFLTNKLGERIANERITVYDDGLIPTALGTRPFDAEGVPCQKTQVIDKGILKNYLCNTYAARKLKLRSTGNSSGVGVSPNNFYLEPGETSPKKILTSLEKGLILIRTIGHGLNPVTGDISRGAFGLWVEKGEIAYPVSEITISGNLGEILKKIDIVGNDLDFRSPVSGPTIKVQEMTVAGK</sequence>
<comment type="similarity">
    <text evidence="1">Belongs to the peptidase U62 family.</text>
</comment>
<feature type="domain" description="Metalloprotease TldD/E N-terminal" evidence="2">
    <location>
        <begin position="29"/>
        <end position="91"/>
    </location>
</feature>
<evidence type="ECO:0000259" key="3">
    <source>
        <dbReference type="Pfam" id="PF19289"/>
    </source>
</evidence>
<proteinExistence type="inferred from homology"/>
<dbReference type="Pfam" id="PF19289">
    <property type="entry name" value="PmbA_TldD_3rd"/>
    <property type="match status" value="1"/>
</dbReference>
<accession>A0A0S7Y3M3</accession>
<dbReference type="InterPro" id="IPR045570">
    <property type="entry name" value="Metalloprtase-TldD/E_cen_dom"/>
</dbReference>
<name>A0A0S7Y3M3_UNCSA</name>
<comment type="caution">
    <text evidence="5">The sequence shown here is derived from an EMBL/GenBank/DDBJ whole genome shotgun (WGS) entry which is preliminary data.</text>
</comment>
<dbReference type="EMBL" id="LIZX01000031">
    <property type="protein sequence ID" value="KPJ69139.1"/>
    <property type="molecule type" value="Genomic_DNA"/>
</dbReference>
<dbReference type="Pfam" id="PF01523">
    <property type="entry name" value="PmbA_TldD_1st"/>
    <property type="match status" value="1"/>
</dbReference>
<reference evidence="5 6" key="1">
    <citation type="journal article" date="2015" name="Microbiome">
        <title>Genomic resolution of linkages in carbon, nitrogen, and sulfur cycling among widespread estuary sediment bacteria.</title>
        <authorList>
            <person name="Baker B.J."/>
            <person name="Lazar C.S."/>
            <person name="Teske A.P."/>
            <person name="Dick G.J."/>
        </authorList>
    </citation>
    <scope>NUCLEOTIDE SEQUENCE [LARGE SCALE GENOMIC DNA]</scope>
    <source>
        <strain evidence="5">DG_54_3</strain>
    </source>
</reference>
<dbReference type="InterPro" id="IPR036059">
    <property type="entry name" value="TldD/PmbA_sf"/>
</dbReference>
<feature type="domain" description="Metalloprotease TldD/E C-terminal" evidence="3">
    <location>
        <begin position="236"/>
        <end position="447"/>
    </location>
</feature>
<dbReference type="SUPFAM" id="SSF111283">
    <property type="entry name" value="Putative modulator of DNA gyrase, PmbA/TldD"/>
    <property type="match status" value="1"/>
</dbReference>
<dbReference type="InterPro" id="IPR047657">
    <property type="entry name" value="PmbA"/>
</dbReference>
<dbReference type="InterPro" id="IPR002510">
    <property type="entry name" value="Metalloprtase-TldD/E_N"/>
</dbReference>
<dbReference type="GO" id="GO:0006508">
    <property type="term" value="P:proteolysis"/>
    <property type="evidence" value="ECO:0007669"/>
    <property type="project" value="InterPro"/>
</dbReference>
<evidence type="ECO:0000259" key="2">
    <source>
        <dbReference type="Pfam" id="PF01523"/>
    </source>
</evidence>